<reference evidence="1" key="2">
    <citation type="journal article" date="2015" name="Fish Shellfish Immunol.">
        <title>Early steps in the European eel (Anguilla anguilla)-Vibrio vulnificus interaction in the gills: Role of the RtxA13 toxin.</title>
        <authorList>
            <person name="Callol A."/>
            <person name="Pajuelo D."/>
            <person name="Ebbesson L."/>
            <person name="Teles M."/>
            <person name="MacKenzie S."/>
            <person name="Amaro C."/>
        </authorList>
    </citation>
    <scope>NUCLEOTIDE SEQUENCE</scope>
</reference>
<protein>
    <submittedName>
        <fullName evidence="1">Uncharacterized protein</fullName>
    </submittedName>
</protein>
<dbReference type="AlphaFoldDB" id="A0A0E9SZ28"/>
<evidence type="ECO:0000313" key="1">
    <source>
        <dbReference type="EMBL" id="JAH46517.1"/>
    </source>
</evidence>
<proteinExistence type="predicted"/>
<sequence>MAAILEAVLSLVFIGKEEADQGDFFPFARNRRGYSCVLQQRQREHKPFSSSS</sequence>
<dbReference type="EMBL" id="GBXM01062060">
    <property type="protein sequence ID" value="JAH46517.1"/>
    <property type="molecule type" value="Transcribed_RNA"/>
</dbReference>
<accession>A0A0E9SZ28</accession>
<reference evidence="1" key="1">
    <citation type="submission" date="2014-11" db="EMBL/GenBank/DDBJ databases">
        <authorList>
            <person name="Amaro Gonzalez C."/>
        </authorList>
    </citation>
    <scope>NUCLEOTIDE SEQUENCE</scope>
</reference>
<organism evidence="1">
    <name type="scientific">Anguilla anguilla</name>
    <name type="common">European freshwater eel</name>
    <name type="synonym">Muraena anguilla</name>
    <dbReference type="NCBI Taxonomy" id="7936"/>
    <lineage>
        <taxon>Eukaryota</taxon>
        <taxon>Metazoa</taxon>
        <taxon>Chordata</taxon>
        <taxon>Craniata</taxon>
        <taxon>Vertebrata</taxon>
        <taxon>Euteleostomi</taxon>
        <taxon>Actinopterygii</taxon>
        <taxon>Neopterygii</taxon>
        <taxon>Teleostei</taxon>
        <taxon>Anguilliformes</taxon>
        <taxon>Anguillidae</taxon>
        <taxon>Anguilla</taxon>
    </lineage>
</organism>
<name>A0A0E9SZ28_ANGAN</name>